<dbReference type="CDD" id="cd03522">
    <property type="entry name" value="MoeA_like"/>
    <property type="match status" value="1"/>
</dbReference>
<evidence type="ECO:0000313" key="3">
    <source>
        <dbReference type="EMBL" id="OEF96973.1"/>
    </source>
</evidence>
<gene>
    <name evidence="3" type="ORF">BHF68_05045</name>
</gene>
<feature type="domain" description="MoaB/Mog" evidence="2">
    <location>
        <begin position="174"/>
        <end position="306"/>
    </location>
</feature>
<dbReference type="EC" id="2.10.1.1" evidence="1"/>
<dbReference type="GO" id="GO:0046872">
    <property type="term" value="F:metal ion binding"/>
    <property type="evidence" value="ECO:0007669"/>
    <property type="project" value="UniProtKB-UniRule"/>
</dbReference>
<protein>
    <recommendedName>
        <fullName evidence="1">Molybdopterin molybdenumtransferase</fullName>
        <ecNumber evidence="1">2.10.1.1</ecNumber>
    </recommendedName>
</protein>
<comment type="similarity">
    <text evidence="1">Belongs to the MoeA family.</text>
</comment>
<keyword evidence="1" id="KW-0500">Molybdenum</keyword>
<dbReference type="GO" id="GO:0006777">
    <property type="term" value="P:Mo-molybdopterin cofactor biosynthetic process"/>
    <property type="evidence" value="ECO:0007669"/>
    <property type="project" value="UniProtKB-UniRule"/>
</dbReference>
<proteinExistence type="inferred from homology"/>
<dbReference type="UniPathway" id="UPA00344"/>
<dbReference type="AlphaFoldDB" id="A0A1E5G252"/>
<dbReference type="InterPro" id="IPR001453">
    <property type="entry name" value="MoaB/Mog_dom"/>
</dbReference>
<dbReference type="InterPro" id="IPR038987">
    <property type="entry name" value="MoeA-like"/>
</dbReference>
<comment type="cofactor">
    <cofactor evidence="1">
        <name>Mg(2+)</name>
        <dbReference type="ChEBI" id="CHEBI:18420"/>
    </cofactor>
</comment>
<comment type="function">
    <text evidence="1">Catalyzes the insertion of molybdate into adenylated molybdopterin with the concomitant release of AMP.</text>
</comment>
<dbReference type="EMBL" id="MIJE01000022">
    <property type="protein sequence ID" value="OEF96973.1"/>
    <property type="molecule type" value="Genomic_DNA"/>
</dbReference>
<keyword evidence="1" id="KW-0479">Metal-binding</keyword>
<dbReference type="GO" id="GO:0005829">
    <property type="term" value="C:cytosol"/>
    <property type="evidence" value="ECO:0007669"/>
    <property type="project" value="TreeGrafter"/>
</dbReference>
<comment type="catalytic activity">
    <reaction evidence="1">
        <text>adenylyl-molybdopterin + molybdate = Mo-molybdopterin + AMP + H(+)</text>
        <dbReference type="Rhea" id="RHEA:35047"/>
        <dbReference type="ChEBI" id="CHEBI:15378"/>
        <dbReference type="ChEBI" id="CHEBI:36264"/>
        <dbReference type="ChEBI" id="CHEBI:62727"/>
        <dbReference type="ChEBI" id="CHEBI:71302"/>
        <dbReference type="ChEBI" id="CHEBI:456215"/>
    </reaction>
</comment>
<dbReference type="STRING" id="766136.BHF68_05045"/>
<dbReference type="InterPro" id="IPR036425">
    <property type="entry name" value="MoaB/Mog-like_dom_sf"/>
</dbReference>
<comment type="pathway">
    <text evidence="1">Cofactor biosynthesis; molybdopterin biosynthesis.</text>
</comment>
<evidence type="ECO:0000256" key="1">
    <source>
        <dbReference type="RuleBase" id="RU365090"/>
    </source>
</evidence>
<evidence type="ECO:0000259" key="2">
    <source>
        <dbReference type="SMART" id="SM00852"/>
    </source>
</evidence>
<name>A0A1E5G252_9FIRM</name>
<dbReference type="SMART" id="SM00852">
    <property type="entry name" value="MoCF_biosynth"/>
    <property type="match status" value="1"/>
</dbReference>
<dbReference type="Gene3D" id="3.40.980.10">
    <property type="entry name" value="MoaB/Mog-like domain"/>
    <property type="match status" value="1"/>
</dbReference>
<comment type="caution">
    <text evidence="3">The sequence shown here is derived from an EMBL/GenBank/DDBJ whole genome shotgun (WGS) entry which is preliminary data.</text>
</comment>
<dbReference type="Proteomes" id="UP000094296">
    <property type="component" value="Unassembled WGS sequence"/>
</dbReference>
<sequence>MREIKTKDAIGQVLAHDLTKIVPGRFKGRAFKKGHIIRQGDVEELLSMGKEHIYILEIKEGQLHEDDAAMRLANCLKGPNIELSETSEGKVNILAGINGLLKINREAIIAMNTVPDIAIATLHSNRVVKQGEKLAGTRAVPLVIEEEKIRTVETIADNFAPVISVMPIRSLKIGIITTGSEVYKGRIPDKFGPVVKRKVEALGSKVIDQIFVPDDVKEIQSAVNKLIDVGAELIITTGGMSVDPDDRTPGAIKGLGAELITYGTPVLPGSMLLLAYHRGIPVMGLPGCVMYEKSTSFDLILPRVLANDPVNREDIAELGYGGLCTTCDPCVYPHCSFGK</sequence>
<dbReference type="PANTHER" id="PTHR10192">
    <property type="entry name" value="MOLYBDOPTERIN BIOSYNTHESIS PROTEIN"/>
    <property type="match status" value="1"/>
</dbReference>
<dbReference type="PANTHER" id="PTHR10192:SF28">
    <property type="entry name" value="MOLYBDOPTERIN MOLYBDENUMTRANSFERASE"/>
    <property type="match status" value="1"/>
</dbReference>
<accession>A0A1E5G252</accession>
<dbReference type="RefSeq" id="WP_069643018.1">
    <property type="nucleotide sequence ID" value="NZ_MIJE01000022.1"/>
</dbReference>
<keyword evidence="1" id="KW-0808">Transferase</keyword>
<keyword evidence="4" id="KW-1185">Reference proteome</keyword>
<evidence type="ECO:0000313" key="4">
    <source>
        <dbReference type="Proteomes" id="UP000094296"/>
    </source>
</evidence>
<dbReference type="SUPFAM" id="SSF53218">
    <property type="entry name" value="Molybdenum cofactor biosynthesis proteins"/>
    <property type="match status" value="1"/>
</dbReference>
<dbReference type="OrthoDB" id="9767940at2"/>
<dbReference type="Pfam" id="PF00994">
    <property type="entry name" value="MoCF_biosynth"/>
    <property type="match status" value="1"/>
</dbReference>
<reference evidence="3 4" key="1">
    <citation type="submission" date="2016-09" db="EMBL/GenBank/DDBJ databases">
        <title>Draft genome sequence for the type strain of Desulfuribacillus alkaliarsenatis AHT28, an obligately anaerobic, sulfidogenic bacterium isolated from Russian soda lake sediments.</title>
        <authorList>
            <person name="Abin C.A."/>
            <person name="Hollibaugh J.T."/>
        </authorList>
    </citation>
    <scope>NUCLEOTIDE SEQUENCE [LARGE SCALE GENOMIC DNA]</scope>
    <source>
        <strain evidence="3 4">AHT28</strain>
    </source>
</reference>
<keyword evidence="1" id="KW-0460">Magnesium</keyword>
<keyword evidence="1" id="KW-0501">Molybdenum cofactor biosynthesis</keyword>
<organism evidence="3 4">
    <name type="scientific">Desulfuribacillus alkaliarsenatis</name>
    <dbReference type="NCBI Taxonomy" id="766136"/>
    <lineage>
        <taxon>Bacteria</taxon>
        <taxon>Bacillati</taxon>
        <taxon>Bacillota</taxon>
        <taxon>Desulfuribacillia</taxon>
        <taxon>Desulfuribacillales</taxon>
        <taxon>Desulfuribacillaceae</taxon>
        <taxon>Desulfuribacillus</taxon>
    </lineage>
</organism>
<dbReference type="GO" id="GO:0061599">
    <property type="term" value="F:molybdopterin molybdotransferase activity"/>
    <property type="evidence" value="ECO:0007669"/>
    <property type="project" value="UniProtKB-UniRule"/>
</dbReference>